<dbReference type="OrthoDB" id="7700551at2759"/>
<evidence type="ECO:0000313" key="2">
    <source>
        <dbReference type="EMBL" id="OXU21397.1"/>
    </source>
</evidence>
<gene>
    <name evidence="2" type="ORF">TSAR_001115</name>
</gene>
<evidence type="ECO:0000313" key="3">
    <source>
        <dbReference type="Proteomes" id="UP000215335"/>
    </source>
</evidence>
<dbReference type="PANTHER" id="PTHR33053:SF24">
    <property type="entry name" value="TRANSPOSASE DOMAIN-CONTAINING PROTEIN"/>
    <property type="match status" value="1"/>
</dbReference>
<organism evidence="2 3">
    <name type="scientific">Trichomalopsis sarcophagae</name>
    <dbReference type="NCBI Taxonomy" id="543379"/>
    <lineage>
        <taxon>Eukaryota</taxon>
        <taxon>Metazoa</taxon>
        <taxon>Ecdysozoa</taxon>
        <taxon>Arthropoda</taxon>
        <taxon>Hexapoda</taxon>
        <taxon>Insecta</taxon>
        <taxon>Pterygota</taxon>
        <taxon>Neoptera</taxon>
        <taxon>Endopterygota</taxon>
        <taxon>Hymenoptera</taxon>
        <taxon>Apocrita</taxon>
        <taxon>Proctotrupomorpha</taxon>
        <taxon>Chalcidoidea</taxon>
        <taxon>Pteromalidae</taxon>
        <taxon>Pteromalinae</taxon>
        <taxon>Trichomalopsis</taxon>
    </lineage>
</organism>
<keyword evidence="3" id="KW-1185">Reference proteome</keyword>
<reference evidence="2 3" key="1">
    <citation type="journal article" date="2017" name="Curr. Biol.">
        <title>The Evolution of Venom by Co-option of Single-Copy Genes.</title>
        <authorList>
            <person name="Martinson E.O."/>
            <person name="Mrinalini"/>
            <person name="Kelkar Y.D."/>
            <person name="Chang C.H."/>
            <person name="Werren J.H."/>
        </authorList>
    </citation>
    <scope>NUCLEOTIDE SEQUENCE [LARGE SCALE GENOMIC DNA]</scope>
    <source>
        <strain evidence="2 3">Alberta</strain>
        <tissue evidence="2">Whole body</tissue>
    </source>
</reference>
<evidence type="ECO:0000256" key="1">
    <source>
        <dbReference type="SAM" id="MobiDB-lite"/>
    </source>
</evidence>
<dbReference type="AlphaFoldDB" id="A0A232ESV6"/>
<accession>A0A232ESV6</accession>
<name>A0A232ESV6_9HYME</name>
<comment type="caution">
    <text evidence="2">The sequence shown here is derived from an EMBL/GenBank/DDBJ whole genome shotgun (WGS) entry which is preliminary data.</text>
</comment>
<sequence>MECGNNYSAKMPRKRKGVMPQSEKQLVRLAKQQAALDIDDVIASCSTSENKATISELPSITDESSAEYDADCSMEKSASSFDEHFLNFNYNISTENEIDENAVEIANVAEHCFSFGNEKVDCIQNENNYEIDDSYDDTYRYSDSDADSIPDNDDLEYLLDSFPATKNTNFINAISNWAKEFAIHHDALKNLQSILNKFTDTVFPKDPRTLLQTPQSTDVKSMDSGEYCHVGLKYAVKKIVQIRIEIGHVFDTLNLFINIDGAPITGKSSSKSIWSILCTDYDFPGVYVIGMYYGKQKPENANNFRQLFTSDATELINDAYEYKEKIYYVKIDGFICDSPAKAFILNTKYPSGYDSCTKCIVEGDYYNAVCFPSENVNQLKEYCHVLLRTDEGFRNLEYLERYQKGLTVLNNLPGVGLVSNVPLDAMHLVYLGAMRQLIRHWIGDKGRHNKTGLVTNNRDFECQYKKFSFDSCVINVDDITNNCVMLTDGTIVNVVNICKSNDILYFIGKRCVKRQDLFTFSDFRSNVLGINIVTESDVLEEWRSDMIQAKMLKIPSATNFITYPILHSFTMKKFAIIEDKDGQKHVVPSLWITLDKKTLMWPPIIEPEKIKKLAASCTKPAKDWKAYSYTRFIKSKG</sequence>
<feature type="region of interest" description="Disordered" evidence="1">
    <location>
        <begin position="1"/>
        <end position="21"/>
    </location>
</feature>
<dbReference type="Proteomes" id="UP000215335">
    <property type="component" value="Unassembled WGS sequence"/>
</dbReference>
<protein>
    <submittedName>
        <fullName evidence="2">Uncharacterized protein</fullName>
    </submittedName>
</protein>
<dbReference type="STRING" id="543379.A0A232ESV6"/>
<dbReference type="EMBL" id="NNAY01002381">
    <property type="protein sequence ID" value="OXU21397.1"/>
    <property type="molecule type" value="Genomic_DNA"/>
</dbReference>
<dbReference type="PANTHER" id="PTHR33053">
    <property type="entry name" value="PROTEIN, PUTATIVE-RELATED"/>
    <property type="match status" value="1"/>
</dbReference>
<proteinExistence type="predicted"/>